<dbReference type="EMBL" id="FONN01000019">
    <property type="protein sequence ID" value="SFF23542.1"/>
    <property type="molecule type" value="Genomic_DNA"/>
</dbReference>
<feature type="domain" description="Cache" evidence="8">
    <location>
        <begin position="40"/>
        <end position="265"/>
    </location>
</feature>
<dbReference type="InterPro" id="IPR050640">
    <property type="entry name" value="Bact_2-comp_sensor_kinase"/>
</dbReference>
<dbReference type="GO" id="GO:0000155">
    <property type="term" value="F:phosphorelay sensor kinase activity"/>
    <property type="evidence" value="ECO:0007669"/>
    <property type="project" value="InterPro"/>
</dbReference>
<dbReference type="PANTHER" id="PTHR34220">
    <property type="entry name" value="SENSOR HISTIDINE KINASE YPDA"/>
    <property type="match status" value="1"/>
</dbReference>
<dbReference type="InterPro" id="IPR010559">
    <property type="entry name" value="Sig_transdc_His_kin_internal"/>
</dbReference>
<dbReference type="Pfam" id="PF02518">
    <property type="entry name" value="HATPase_c"/>
    <property type="match status" value="1"/>
</dbReference>
<dbReference type="Proteomes" id="UP000183410">
    <property type="component" value="Unassembled WGS sequence"/>
</dbReference>
<organism evidence="10 11">
    <name type="scientific">Paenibacillus algorifonticola</name>
    <dbReference type="NCBI Taxonomy" id="684063"/>
    <lineage>
        <taxon>Bacteria</taxon>
        <taxon>Bacillati</taxon>
        <taxon>Bacillota</taxon>
        <taxon>Bacilli</taxon>
        <taxon>Bacillales</taxon>
        <taxon>Paenibacillaceae</taxon>
        <taxon>Paenibacillus</taxon>
    </lineage>
</organism>
<proteinExistence type="predicted"/>
<dbReference type="CDD" id="cd18773">
    <property type="entry name" value="PDC1_HK_sensor"/>
    <property type="match status" value="1"/>
</dbReference>
<evidence type="ECO:0000256" key="6">
    <source>
        <dbReference type="SAM" id="Phobius"/>
    </source>
</evidence>
<protein>
    <submittedName>
        <fullName evidence="10">Two-component system, sensor histidine kinase YesM</fullName>
    </submittedName>
</protein>
<feature type="domain" description="Signal transduction histidine kinase internal region" evidence="9">
    <location>
        <begin position="387"/>
        <end position="467"/>
    </location>
</feature>
<dbReference type="InterPro" id="IPR036890">
    <property type="entry name" value="HATPase_C_sf"/>
</dbReference>
<name>A0A1I2H1I6_9BACL</name>
<sequence>MTKVYFKFFARNLLTFLIPMLVPLLVLGTLSTFLISQYITKEINNNNMNLLKQTKGNIELIFNELDTLNLHIVASALQFTNLKNMMTKEFPEPVDYDQLASLKNFIDSPSIGKPYIDSIYIYLNNDRKRFISSTTGGLVELNDFYDADWYNSYQNHPLDELMWAESRPVIRPTTGQSTVQTNVITMFRRISVAADNDGIIVLNVKPDYITQSLNELDTLQGQSIFILDRDNNVIFRNHPDYKLTADDAETIYKTDSSFFSMKVNGETQVLNKLASEKYQWTFLSSVPSDSLYVIPNGLKLTTLVLLIISFAIGTMLAYWLTRKNYSNLKAIVTILDFAKSGRPLPPLPRYSKDVFGYILQNTLNHFIEHNFLKVQLSERKYLLQTLEFEALHAQINPHFLFNTLETLNWKASKLTGGPNDMTDIIENLSDILRYSLEGGSGMVSLQTEINQTLPYIAILRTRYKDKFDVSWDVDDKALKYHVLKLTFQPLIENSLYHGIKEKDGFGQIRVKARVFGARLLLSVVDNGIGVTAERLAHLRIQLESSLEQSQHIGMFNTQKRLKLTYGKAFGLTIRSKLGWGTGIYIAIPID</sequence>
<comment type="subcellular location">
    <subcellularLocation>
        <location evidence="1">Cell membrane</location>
        <topology evidence="1">Multi-pass membrane protein</topology>
    </subcellularLocation>
</comment>
<dbReference type="PANTHER" id="PTHR34220:SF7">
    <property type="entry name" value="SENSOR HISTIDINE KINASE YPDA"/>
    <property type="match status" value="1"/>
</dbReference>
<dbReference type="RefSeq" id="WP_046233650.1">
    <property type="nucleotide sequence ID" value="NZ_FONN01000019.1"/>
</dbReference>
<dbReference type="Pfam" id="PF02743">
    <property type="entry name" value="dCache_1"/>
    <property type="match status" value="1"/>
</dbReference>
<feature type="transmembrane region" description="Helical" evidence="6">
    <location>
        <begin position="300"/>
        <end position="320"/>
    </location>
</feature>
<keyword evidence="11" id="KW-1185">Reference proteome</keyword>
<dbReference type="Gene3D" id="3.30.450.20">
    <property type="entry name" value="PAS domain"/>
    <property type="match status" value="1"/>
</dbReference>
<evidence type="ECO:0000313" key="10">
    <source>
        <dbReference type="EMBL" id="SFF23542.1"/>
    </source>
</evidence>
<evidence type="ECO:0000256" key="5">
    <source>
        <dbReference type="ARBA" id="ARBA00023136"/>
    </source>
</evidence>
<evidence type="ECO:0000259" key="8">
    <source>
        <dbReference type="Pfam" id="PF02743"/>
    </source>
</evidence>
<keyword evidence="3 6" id="KW-0812">Transmembrane</keyword>
<dbReference type="Gene3D" id="3.30.565.10">
    <property type="entry name" value="Histidine kinase-like ATPase, C-terminal domain"/>
    <property type="match status" value="1"/>
</dbReference>
<dbReference type="InterPro" id="IPR033479">
    <property type="entry name" value="dCache_1"/>
</dbReference>
<dbReference type="InterPro" id="IPR003594">
    <property type="entry name" value="HATPase_dom"/>
</dbReference>
<dbReference type="OrthoDB" id="1729609at2"/>
<feature type="domain" description="Histidine kinase/HSP90-like ATPase" evidence="7">
    <location>
        <begin position="487"/>
        <end position="588"/>
    </location>
</feature>
<keyword evidence="2" id="KW-1003">Cell membrane</keyword>
<keyword evidence="4 6" id="KW-1133">Transmembrane helix</keyword>
<evidence type="ECO:0000256" key="2">
    <source>
        <dbReference type="ARBA" id="ARBA00022475"/>
    </source>
</evidence>
<accession>A0A1I2H1I6</accession>
<keyword evidence="10" id="KW-0418">Kinase</keyword>
<evidence type="ECO:0000259" key="7">
    <source>
        <dbReference type="Pfam" id="PF02518"/>
    </source>
</evidence>
<evidence type="ECO:0000256" key="3">
    <source>
        <dbReference type="ARBA" id="ARBA00022692"/>
    </source>
</evidence>
<dbReference type="GO" id="GO:0005886">
    <property type="term" value="C:plasma membrane"/>
    <property type="evidence" value="ECO:0007669"/>
    <property type="project" value="UniProtKB-SubCell"/>
</dbReference>
<keyword evidence="5 6" id="KW-0472">Membrane</keyword>
<evidence type="ECO:0000313" key="11">
    <source>
        <dbReference type="Proteomes" id="UP000183410"/>
    </source>
</evidence>
<dbReference type="SUPFAM" id="SSF55874">
    <property type="entry name" value="ATPase domain of HSP90 chaperone/DNA topoisomerase II/histidine kinase"/>
    <property type="match status" value="1"/>
</dbReference>
<feature type="transmembrane region" description="Helical" evidence="6">
    <location>
        <begin position="12"/>
        <end position="39"/>
    </location>
</feature>
<evidence type="ECO:0000256" key="4">
    <source>
        <dbReference type="ARBA" id="ARBA00022989"/>
    </source>
</evidence>
<gene>
    <name evidence="10" type="ORF">SAMN04487969_119105</name>
</gene>
<keyword evidence="10" id="KW-0808">Transferase</keyword>
<evidence type="ECO:0000256" key="1">
    <source>
        <dbReference type="ARBA" id="ARBA00004651"/>
    </source>
</evidence>
<reference evidence="11" key="1">
    <citation type="submission" date="2016-10" db="EMBL/GenBank/DDBJ databases">
        <authorList>
            <person name="Varghese N."/>
            <person name="Submissions S."/>
        </authorList>
    </citation>
    <scope>NUCLEOTIDE SEQUENCE [LARGE SCALE GENOMIC DNA]</scope>
    <source>
        <strain evidence="11">CGMCC 1.10223</strain>
    </source>
</reference>
<evidence type="ECO:0000259" key="9">
    <source>
        <dbReference type="Pfam" id="PF06580"/>
    </source>
</evidence>
<dbReference type="Pfam" id="PF06580">
    <property type="entry name" value="His_kinase"/>
    <property type="match status" value="1"/>
</dbReference>
<dbReference type="AlphaFoldDB" id="A0A1I2H1I6"/>